<dbReference type="InterPro" id="IPR037396">
    <property type="entry name" value="FMN_HAD"/>
</dbReference>
<dbReference type="Pfam" id="PF01070">
    <property type="entry name" value="FMN_dh"/>
    <property type="match status" value="1"/>
</dbReference>
<evidence type="ECO:0000256" key="1">
    <source>
        <dbReference type="ARBA" id="ARBA00001917"/>
    </source>
</evidence>
<sequence length="182" mass="19347">GRPHQLGNVAPVLGKNTGLEDFFAWMRNNFDPTVSWKDLEFIRDSWDGPLVIKGILDRDDAIAAADLGADGIVVSNHGGRQLDGVPSTAQALPVIADAVRDRLTVLADSGVRSGLDVVRMLALGAHGVLLGRAWVYALAAAGEAGVSHMLQLVEAEMRVAMALTSCTSIDRITRDALVNLKP</sequence>
<evidence type="ECO:0000313" key="4">
    <source>
        <dbReference type="EMBL" id="NEL79529.1"/>
    </source>
</evidence>
<dbReference type="PANTHER" id="PTHR10578">
    <property type="entry name" value="S -2-HYDROXY-ACID OXIDASE-RELATED"/>
    <property type="match status" value="1"/>
</dbReference>
<protein>
    <submittedName>
        <fullName evidence="4">L-lactate dehydrogenase</fullName>
    </submittedName>
</protein>
<keyword evidence="2" id="KW-0560">Oxidoreductase</keyword>
<dbReference type="AlphaFoldDB" id="A0A7X5N2H4"/>
<comment type="cofactor">
    <cofactor evidence="1">
        <name>FMN</name>
        <dbReference type="ChEBI" id="CHEBI:58210"/>
    </cofactor>
</comment>
<dbReference type="Gene3D" id="3.20.20.70">
    <property type="entry name" value="Aldolase class I"/>
    <property type="match status" value="1"/>
</dbReference>
<dbReference type="InterPro" id="IPR013785">
    <property type="entry name" value="Aldolase_TIM"/>
</dbReference>
<dbReference type="Proteomes" id="UP000471082">
    <property type="component" value="Unassembled WGS sequence"/>
</dbReference>
<proteinExistence type="predicted"/>
<organism evidence="4 5">
    <name type="scientific">Xanthomonas perforans</name>
    <dbReference type="NCBI Taxonomy" id="442694"/>
    <lineage>
        <taxon>Bacteria</taxon>
        <taxon>Pseudomonadati</taxon>
        <taxon>Pseudomonadota</taxon>
        <taxon>Gammaproteobacteria</taxon>
        <taxon>Lysobacterales</taxon>
        <taxon>Lysobacteraceae</taxon>
        <taxon>Xanthomonas</taxon>
    </lineage>
</organism>
<comment type="caution">
    <text evidence="4">The sequence shown here is derived from an EMBL/GenBank/DDBJ whole genome shotgun (WGS) entry which is preliminary data.</text>
</comment>
<evidence type="ECO:0000313" key="5">
    <source>
        <dbReference type="Proteomes" id="UP000471082"/>
    </source>
</evidence>
<evidence type="ECO:0000256" key="2">
    <source>
        <dbReference type="ARBA" id="ARBA00023002"/>
    </source>
</evidence>
<dbReference type="InterPro" id="IPR000262">
    <property type="entry name" value="FMN-dep_DH"/>
</dbReference>
<dbReference type="PANTHER" id="PTHR10578:SF85">
    <property type="entry name" value="L-LACTATE DEHYDROGENASE"/>
    <property type="match status" value="1"/>
</dbReference>
<accession>A0A7X5N2H4</accession>
<dbReference type="GO" id="GO:0009060">
    <property type="term" value="P:aerobic respiration"/>
    <property type="evidence" value="ECO:0007669"/>
    <property type="project" value="TreeGrafter"/>
</dbReference>
<name>A0A7X5N2H4_XANPE</name>
<dbReference type="GO" id="GO:0005886">
    <property type="term" value="C:plasma membrane"/>
    <property type="evidence" value="ECO:0007669"/>
    <property type="project" value="TreeGrafter"/>
</dbReference>
<dbReference type="PROSITE" id="PS51349">
    <property type="entry name" value="FMN_HYDROXY_ACID_DH_2"/>
    <property type="match status" value="1"/>
</dbReference>
<dbReference type="PROSITE" id="PS00557">
    <property type="entry name" value="FMN_HYDROXY_ACID_DH_1"/>
    <property type="match status" value="1"/>
</dbReference>
<reference evidence="4 5" key="1">
    <citation type="submission" date="2019-11" db="EMBL/GenBank/DDBJ databases">
        <title>Genome-resolved metagenomics to study the prevalence of co-infection and intraspecific heterogeneity among plant pathogen metapopulations.</title>
        <authorList>
            <person name="Newberry E."/>
            <person name="Bhandari R."/>
            <person name="Kemble J."/>
            <person name="Sikora E."/>
            <person name="Potnis N."/>
        </authorList>
    </citation>
    <scope>NUCLEOTIDE SEQUENCE [LARGE SCALE GENOMIC DNA]</scope>
    <source>
        <strain evidence="4">Xp_Tom_Tuscaloosa_18b</strain>
    </source>
</reference>
<dbReference type="EMBL" id="JAAGYU010000716">
    <property type="protein sequence ID" value="NEL79529.1"/>
    <property type="molecule type" value="Genomic_DNA"/>
</dbReference>
<evidence type="ECO:0000259" key="3">
    <source>
        <dbReference type="PROSITE" id="PS51349"/>
    </source>
</evidence>
<feature type="non-terminal residue" evidence="4">
    <location>
        <position position="1"/>
    </location>
</feature>
<gene>
    <name evidence="4" type="ORF">G3W61_25255</name>
</gene>
<dbReference type="GO" id="GO:0004459">
    <property type="term" value="F:L-lactate dehydrogenase (NAD+) activity"/>
    <property type="evidence" value="ECO:0007669"/>
    <property type="project" value="TreeGrafter"/>
</dbReference>
<feature type="domain" description="FMN hydroxy acid dehydrogenase" evidence="3">
    <location>
        <begin position="1"/>
        <end position="182"/>
    </location>
</feature>
<dbReference type="InterPro" id="IPR008259">
    <property type="entry name" value="FMN_hydac_DH_AS"/>
</dbReference>
<dbReference type="SUPFAM" id="SSF51395">
    <property type="entry name" value="FMN-linked oxidoreductases"/>
    <property type="match status" value="1"/>
</dbReference>